<accession>A0ABP9B6K1</accession>
<sequence>MTIADDRVTTPTTTSVDEHAARTSLRAQIARLEHRLTAATPAGQAAAAARAAPVDGPRVLDLGELELVRDDLVVRAGIADRVAADHARAVSDARARLDALLADPAAHRGAVVTAEDIGEPGCRRWSVRPVLGPVGRLAGWWRVRVSSGCP</sequence>
<dbReference type="EMBL" id="BAABHO010000018">
    <property type="protein sequence ID" value="GAA4789879.1"/>
    <property type="molecule type" value="Genomic_DNA"/>
</dbReference>
<protein>
    <recommendedName>
        <fullName evidence="3">DUF222 domain-containing protein</fullName>
    </recommendedName>
</protein>
<name>A0ABP9B6K1_9PSEU</name>
<evidence type="ECO:0000313" key="1">
    <source>
        <dbReference type="EMBL" id="GAA4789879.1"/>
    </source>
</evidence>
<keyword evidence="2" id="KW-1185">Reference proteome</keyword>
<dbReference type="RefSeq" id="WP_345414918.1">
    <property type="nucleotide sequence ID" value="NZ_BAABHO010000018.1"/>
</dbReference>
<evidence type="ECO:0008006" key="3">
    <source>
        <dbReference type="Google" id="ProtNLM"/>
    </source>
</evidence>
<dbReference type="Proteomes" id="UP001500928">
    <property type="component" value="Unassembled WGS sequence"/>
</dbReference>
<reference evidence="2" key="1">
    <citation type="journal article" date="2019" name="Int. J. Syst. Evol. Microbiol.">
        <title>The Global Catalogue of Microorganisms (GCM) 10K type strain sequencing project: providing services to taxonomists for standard genome sequencing and annotation.</title>
        <authorList>
            <consortium name="The Broad Institute Genomics Platform"/>
            <consortium name="The Broad Institute Genome Sequencing Center for Infectious Disease"/>
            <person name="Wu L."/>
            <person name="Ma J."/>
        </authorList>
    </citation>
    <scope>NUCLEOTIDE SEQUENCE [LARGE SCALE GENOMIC DNA]</scope>
    <source>
        <strain evidence="2">JCM 17979</strain>
    </source>
</reference>
<evidence type="ECO:0000313" key="2">
    <source>
        <dbReference type="Proteomes" id="UP001500928"/>
    </source>
</evidence>
<organism evidence="1 2">
    <name type="scientific">Actinomycetospora chlora</name>
    <dbReference type="NCBI Taxonomy" id="663608"/>
    <lineage>
        <taxon>Bacteria</taxon>
        <taxon>Bacillati</taxon>
        <taxon>Actinomycetota</taxon>
        <taxon>Actinomycetes</taxon>
        <taxon>Pseudonocardiales</taxon>
        <taxon>Pseudonocardiaceae</taxon>
        <taxon>Actinomycetospora</taxon>
    </lineage>
</organism>
<proteinExistence type="predicted"/>
<gene>
    <name evidence="1" type="ORF">GCM10023200_25800</name>
</gene>
<comment type="caution">
    <text evidence="1">The sequence shown here is derived from an EMBL/GenBank/DDBJ whole genome shotgun (WGS) entry which is preliminary data.</text>
</comment>